<feature type="repeat" description="PPR" evidence="2">
    <location>
        <begin position="78"/>
        <end position="112"/>
    </location>
</feature>
<dbReference type="Pfam" id="PF01535">
    <property type="entry name" value="PPR"/>
    <property type="match status" value="4"/>
</dbReference>
<dbReference type="InterPro" id="IPR046960">
    <property type="entry name" value="PPR_At4g14850-like_plant"/>
</dbReference>
<dbReference type="EMBL" id="OIVN01005057">
    <property type="protein sequence ID" value="SPD20651.1"/>
    <property type="molecule type" value="Genomic_DNA"/>
</dbReference>
<dbReference type="Gene3D" id="1.25.40.10">
    <property type="entry name" value="Tetratricopeptide repeat domain"/>
    <property type="match status" value="2"/>
</dbReference>
<feature type="repeat" description="PPR" evidence="2">
    <location>
        <begin position="218"/>
        <end position="252"/>
    </location>
</feature>
<reference evidence="3" key="1">
    <citation type="submission" date="2018-02" db="EMBL/GenBank/DDBJ databases">
        <authorList>
            <person name="Cohen D.B."/>
            <person name="Kent A.D."/>
        </authorList>
    </citation>
    <scope>NUCLEOTIDE SEQUENCE</scope>
</reference>
<evidence type="ECO:0000256" key="2">
    <source>
        <dbReference type="PROSITE-ProRule" id="PRU00708"/>
    </source>
</evidence>
<name>A0A2N9I9V7_FAGSY</name>
<organism evidence="3">
    <name type="scientific">Fagus sylvatica</name>
    <name type="common">Beechnut</name>
    <dbReference type="NCBI Taxonomy" id="28930"/>
    <lineage>
        <taxon>Eukaryota</taxon>
        <taxon>Viridiplantae</taxon>
        <taxon>Streptophyta</taxon>
        <taxon>Embryophyta</taxon>
        <taxon>Tracheophyta</taxon>
        <taxon>Spermatophyta</taxon>
        <taxon>Magnoliopsida</taxon>
        <taxon>eudicotyledons</taxon>
        <taxon>Gunneridae</taxon>
        <taxon>Pentapetalae</taxon>
        <taxon>rosids</taxon>
        <taxon>fabids</taxon>
        <taxon>Fagales</taxon>
        <taxon>Fagaceae</taxon>
        <taxon>Fagus</taxon>
    </lineage>
</organism>
<evidence type="ECO:0008006" key="4">
    <source>
        <dbReference type="Google" id="ProtNLM"/>
    </source>
</evidence>
<keyword evidence="1" id="KW-0677">Repeat</keyword>
<gene>
    <name evidence="3" type="ORF">FSB_LOCUS48533</name>
</gene>
<dbReference type="PANTHER" id="PTHR47926:SF347">
    <property type="entry name" value="PENTATRICOPEPTIDE REPEAT-CONTAINING PROTEIN"/>
    <property type="match status" value="1"/>
</dbReference>
<dbReference type="InterPro" id="IPR011990">
    <property type="entry name" value="TPR-like_helical_dom_sf"/>
</dbReference>
<dbReference type="GO" id="GO:0003723">
    <property type="term" value="F:RNA binding"/>
    <property type="evidence" value="ECO:0007669"/>
    <property type="project" value="InterPro"/>
</dbReference>
<dbReference type="PROSITE" id="PS51375">
    <property type="entry name" value="PPR"/>
    <property type="match status" value="3"/>
</dbReference>
<evidence type="ECO:0000313" key="3">
    <source>
        <dbReference type="EMBL" id="SPD20651.1"/>
    </source>
</evidence>
<dbReference type="AlphaFoldDB" id="A0A2N9I9V7"/>
<accession>A0A2N9I9V7</accession>
<evidence type="ECO:0000256" key="1">
    <source>
        <dbReference type="ARBA" id="ARBA00022737"/>
    </source>
</evidence>
<dbReference type="FunFam" id="1.25.40.10:FF:000073">
    <property type="entry name" value="Pentatricopeptide repeat-containing protein chloroplastic"/>
    <property type="match status" value="1"/>
</dbReference>
<sequence>MVSSGITTDDKPDHFTTPIALKACAGLRALKYGMMIHGFVRKNHGMNMFVGSALIDFYSKCGQMGEALRVFKEISGPDVVMWTSMVIGYEQNGYPEEAIAFFSQMVVECVNPDPVMLVSVVSACAQLLNFKLGSCVHANLFRRMPEKDVISCSSMVACSAHNGAAVEASDIFDEMIDRGIEPNSVTVVSALQAYAVTCNLDECKKIHEVAAWKGFQLDVSVATALIDLYMKCFMPDKAIDLFERMPRIDVVSWAALLSGYA</sequence>
<dbReference type="InterPro" id="IPR002885">
    <property type="entry name" value="PPR_rpt"/>
</dbReference>
<dbReference type="NCBIfam" id="TIGR00756">
    <property type="entry name" value="PPR"/>
    <property type="match status" value="2"/>
</dbReference>
<protein>
    <recommendedName>
        <fullName evidence="4">Pentacotripeptide-repeat region of PRORP domain-containing protein</fullName>
    </recommendedName>
</protein>
<feature type="repeat" description="PPR" evidence="2">
    <location>
        <begin position="148"/>
        <end position="182"/>
    </location>
</feature>
<proteinExistence type="predicted"/>
<dbReference type="PANTHER" id="PTHR47926">
    <property type="entry name" value="PENTATRICOPEPTIDE REPEAT-CONTAINING PROTEIN"/>
    <property type="match status" value="1"/>
</dbReference>
<dbReference type="GO" id="GO:0009451">
    <property type="term" value="P:RNA modification"/>
    <property type="evidence" value="ECO:0007669"/>
    <property type="project" value="InterPro"/>
</dbReference>